<keyword evidence="1" id="KW-1133">Transmembrane helix</keyword>
<keyword evidence="3" id="KW-1185">Reference proteome</keyword>
<accession>A0AAV4M0C0</accession>
<evidence type="ECO:0000256" key="1">
    <source>
        <dbReference type="SAM" id="Phobius"/>
    </source>
</evidence>
<reference evidence="2 3" key="1">
    <citation type="submission" date="2021-06" db="EMBL/GenBank/DDBJ databases">
        <title>Genome sequence of Babesia caballi.</title>
        <authorList>
            <person name="Yamagishi J."/>
            <person name="Kidaka T."/>
            <person name="Ochi A."/>
        </authorList>
    </citation>
    <scope>NUCLEOTIDE SEQUENCE [LARGE SCALE GENOMIC DNA]</scope>
    <source>
        <strain evidence="2">USDA-D6B2</strain>
    </source>
</reference>
<keyword evidence="1" id="KW-0472">Membrane</keyword>
<name>A0AAV4M0C0_BABCB</name>
<dbReference type="RefSeq" id="XP_067717548.1">
    <property type="nucleotide sequence ID" value="XM_067861447.1"/>
</dbReference>
<evidence type="ECO:0000313" key="2">
    <source>
        <dbReference type="EMBL" id="GIX65479.1"/>
    </source>
</evidence>
<evidence type="ECO:0000313" key="3">
    <source>
        <dbReference type="Proteomes" id="UP001497744"/>
    </source>
</evidence>
<keyword evidence="1" id="KW-0812">Transmembrane</keyword>
<proteinExistence type="predicted"/>
<protein>
    <submittedName>
        <fullName evidence="2">Variant erythrocyte surface antigen-1 family protein</fullName>
    </submittedName>
</protein>
<dbReference type="Proteomes" id="UP001497744">
    <property type="component" value="Unassembled WGS sequence"/>
</dbReference>
<dbReference type="GeneID" id="94196960"/>
<dbReference type="AlphaFoldDB" id="A0AAV4M0C0"/>
<dbReference type="Pfam" id="PF12785">
    <property type="entry name" value="VESA1_N"/>
    <property type="match status" value="1"/>
</dbReference>
<sequence length="1057" mass="114374">MEDDTRPDWILRVTGKDGGDQNGGGGQQAIQALAKEIRNLLKDVKGSDTNFGEDIQKVQNALGTGGTNGLIGKLAEVLQRFIGYKDGSSNTNGLITGAGIAPSNMATHRLCDAAIAFTIGVLDSLKITKGVRGLTSDFKGKINKVVSSLHAKYGSGTNGLKDVANSIKNEIGNDKLSGSNVNSFVKEMAAAFETDLQNISSDSVDTVASKVGQYLKGVLKSWVTDNATGVNAALHNLGNALQSHKYPYKPNGSDVKYAIGNVNSAIKTELRSFGNTNISYLKPILDAGKNAFLDALTMPNYMCMNYKDASSIQWNGDSDAAKVQACAKIFLGCLPLYYQALTYIYWGCHEKGGGWRNLTLGSGALRSYFDSQGLLPLYVDKSKRGAHIADSALGGFSEFSQGMSGATSSSTFTYASFTTKLREKVNGSTSGCTECPLAALFYGASGYFRYQQIATVKSAGGTPKTIREMLYFLAALQFSPQYDEFDGYVTSHFNVLVGKQSSDDSELKLQVPDSGTSDTGNTLSAADIKEYLRASCALSSSVLGVIQGPGASEKSEPWLFELFCNSAFQFKYPSGDSLFSTISHSAYALQFQLLFLYSMCANNVTKCGWQHCTYGSEINKNVSGSPIPSHICQGLKCGRKSNCTHNGHGSSADCKHTFHPTKNRDPTCGIESASPLQAFLTDCINGLCCTHPSSPSGHLSTCSGAMCHVRMGFQATHLRQNAANGARVYLVLKSICGNVSSPLRQLSEKLGCLTKRTPRSLGDIFGFTWHLNGQLFKQGNQGNIDGAKWFGELKHKLPFSYQLTDNSGGNLKNFVGTGHSRDSHPDLASLTNSKCNQQQQTCGPYLSPLTLSHGATFGKPPSYTSTYLSWMVYLTDDLQSGFQELLDEFKYIDCSKTGCRKSATGGQKCDKAHSPGTHGSNDCSCDSVVHCGGVLPLLYRYGFMFSDMGALFGESNPQTKRTCANFQSQLQSVLSGNPLTKLLESIDDFLFLFRKYFLSHLSGFWTIYIGLILYTFFFLLDTLHLRSHLKLTSHVPPIGLLTSGKPLPITTLTYIRE</sequence>
<organism evidence="2 3">
    <name type="scientific">Babesia caballi</name>
    <dbReference type="NCBI Taxonomy" id="5871"/>
    <lineage>
        <taxon>Eukaryota</taxon>
        <taxon>Sar</taxon>
        <taxon>Alveolata</taxon>
        <taxon>Apicomplexa</taxon>
        <taxon>Aconoidasida</taxon>
        <taxon>Piroplasmida</taxon>
        <taxon>Babesiidae</taxon>
        <taxon>Babesia</taxon>
    </lineage>
</organism>
<feature type="transmembrane region" description="Helical" evidence="1">
    <location>
        <begin position="997"/>
        <end position="1020"/>
    </location>
</feature>
<comment type="caution">
    <text evidence="2">The sequence shown here is derived from an EMBL/GenBank/DDBJ whole genome shotgun (WGS) entry which is preliminary data.</text>
</comment>
<dbReference type="InterPro" id="IPR024751">
    <property type="entry name" value="VESA1"/>
</dbReference>
<gene>
    <name evidence="2" type="ORF">BcabD6B2_49140</name>
</gene>
<dbReference type="EMBL" id="BPLF01000005">
    <property type="protein sequence ID" value="GIX65479.1"/>
    <property type="molecule type" value="Genomic_DNA"/>
</dbReference>